<geneLocation type="plasmid" evidence="1">
    <name>unnaned</name>
</geneLocation>
<dbReference type="AlphaFoldDB" id="A0AAU7MTN2"/>
<reference evidence="1" key="1">
    <citation type="submission" date="2024-05" db="EMBL/GenBank/DDBJ databases">
        <title>Draft Genome Sequences of Flagellimonas sp. MMG031 and Marinobacter sp. MMG032 Isolated from the dinoflagellate Symbiodinium pilosum.</title>
        <authorList>
            <person name="Shikuma N.J."/>
            <person name="Farrell M.V."/>
        </authorList>
    </citation>
    <scope>NUCLEOTIDE SEQUENCE</scope>
    <source>
        <strain evidence="1">MMG032</strain>
        <plasmid evidence="1">unnaned</plasmid>
    </source>
</reference>
<proteinExistence type="predicted"/>
<keyword evidence="1" id="KW-0614">Plasmid</keyword>
<dbReference type="RefSeq" id="WP_222535028.1">
    <property type="nucleotide sequence ID" value="NZ_CP157803.1"/>
</dbReference>
<evidence type="ECO:0008006" key="2">
    <source>
        <dbReference type="Google" id="ProtNLM"/>
    </source>
</evidence>
<evidence type="ECO:0000313" key="1">
    <source>
        <dbReference type="EMBL" id="XBQ21599.1"/>
    </source>
</evidence>
<protein>
    <recommendedName>
        <fullName evidence="2">Replication protein</fullName>
    </recommendedName>
</protein>
<dbReference type="KEGG" id="mamm:ABNF92_19525"/>
<name>A0AAU7MTN2_9GAMM</name>
<dbReference type="EMBL" id="CP157803">
    <property type="protein sequence ID" value="XBQ21599.1"/>
    <property type="molecule type" value="Genomic_DNA"/>
</dbReference>
<gene>
    <name evidence="1" type="ORF">ABNF92_19525</name>
</gene>
<sequence length="285" mass="32405">MLTKDRFSPLPRHWLSMDGPSPWWLAKTARRTIPVYPPIFPDPPTAGAVTAALKIYIALVAMADDDNQRKRVGRYAVKTTYEEIQQYLKLSRAMVREGLKLLEQCHAIERTGHKPLVYKITGLDRNTEEGAKGFVKLPKGHLYGNRRQSSTLPITLANYPTRGVDAMNGLALYLLLLSVVQRDNNVAMISYERIKERTDMSSKQIRQGLDLLVNHNLISVLRLNNEETFEAFGMPVPETVLRGTPNAYLIKGLKGREYNQRVNTLDEMIKQRRDMVVPADFDEPA</sequence>
<accession>A0AAU7MTN2</accession>
<organism evidence="1">
    <name type="scientific">Marinobacter sp. MMG032</name>
    <dbReference type="NCBI Taxonomy" id="3158548"/>
    <lineage>
        <taxon>Bacteria</taxon>
        <taxon>Pseudomonadati</taxon>
        <taxon>Pseudomonadota</taxon>
        <taxon>Gammaproteobacteria</taxon>
        <taxon>Pseudomonadales</taxon>
        <taxon>Marinobacteraceae</taxon>
        <taxon>Marinobacter</taxon>
    </lineage>
</organism>